<dbReference type="AlphaFoldDB" id="A0AAV4D9F2"/>
<proteinExistence type="predicted"/>
<accession>A0AAV4D9F2</accession>
<protein>
    <submittedName>
        <fullName evidence="1">Uncharacterized protein</fullName>
    </submittedName>
</protein>
<name>A0AAV4D9F2_9GAST</name>
<evidence type="ECO:0000313" key="2">
    <source>
        <dbReference type="Proteomes" id="UP000735302"/>
    </source>
</evidence>
<dbReference type="Proteomes" id="UP000735302">
    <property type="component" value="Unassembled WGS sequence"/>
</dbReference>
<sequence>MDEEEFVAVWHQNIPPTVRQPFDIEELDSNGDGNNREGHREGIVILYNLPFFGRTGLLVDVEATHLLTTLALWSTTA</sequence>
<evidence type="ECO:0000313" key="1">
    <source>
        <dbReference type="EMBL" id="GFO40803.1"/>
    </source>
</evidence>
<keyword evidence="2" id="KW-1185">Reference proteome</keyword>
<dbReference type="EMBL" id="BLXT01007642">
    <property type="protein sequence ID" value="GFO40803.1"/>
    <property type="molecule type" value="Genomic_DNA"/>
</dbReference>
<reference evidence="1 2" key="1">
    <citation type="journal article" date="2021" name="Elife">
        <title>Chloroplast acquisition without the gene transfer in kleptoplastic sea slugs, Plakobranchus ocellatus.</title>
        <authorList>
            <person name="Maeda T."/>
            <person name="Takahashi S."/>
            <person name="Yoshida T."/>
            <person name="Shimamura S."/>
            <person name="Takaki Y."/>
            <person name="Nagai Y."/>
            <person name="Toyoda A."/>
            <person name="Suzuki Y."/>
            <person name="Arimoto A."/>
            <person name="Ishii H."/>
            <person name="Satoh N."/>
            <person name="Nishiyama T."/>
            <person name="Hasebe M."/>
            <person name="Maruyama T."/>
            <person name="Minagawa J."/>
            <person name="Obokata J."/>
            <person name="Shigenobu S."/>
        </authorList>
    </citation>
    <scope>NUCLEOTIDE SEQUENCE [LARGE SCALE GENOMIC DNA]</scope>
</reference>
<comment type="caution">
    <text evidence="1">The sequence shown here is derived from an EMBL/GenBank/DDBJ whole genome shotgun (WGS) entry which is preliminary data.</text>
</comment>
<organism evidence="1 2">
    <name type="scientific">Plakobranchus ocellatus</name>
    <dbReference type="NCBI Taxonomy" id="259542"/>
    <lineage>
        <taxon>Eukaryota</taxon>
        <taxon>Metazoa</taxon>
        <taxon>Spiralia</taxon>
        <taxon>Lophotrochozoa</taxon>
        <taxon>Mollusca</taxon>
        <taxon>Gastropoda</taxon>
        <taxon>Heterobranchia</taxon>
        <taxon>Euthyneura</taxon>
        <taxon>Panpulmonata</taxon>
        <taxon>Sacoglossa</taxon>
        <taxon>Placobranchoidea</taxon>
        <taxon>Plakobranchidae</taxon>
        <taxon>Plakobranchus</taxon>
    </lineage>
</organism>
<gene>
    <name evidence="1" type="ORF">PoB_006730800</name>
</gene>